<gene>
    <name evidence="1" type="ORF">XPG1_0653</name>
</gene>
<dbReference type="KEGG" id="xpo:XPG1_0653"/>
<dbReference type="HOGENOM" id="CLU_3124298_0_0_6"/>
<protein>
    <submittedName>
        <fullName evidence="1">Uncharacterized protein</fullName>
    </submittedName>
</protein>
<dbReference type="AlphaFoldDB" id="A0A068QZF2"/>
<dbReference type="Proteomes" id="UP000032735">
    <property type="component" value="Chromosome"/>
</dbReference>
<evidence type="ECO:0000313" key="2">
    <source>
        <dbReference type="Proteomes" id="UP000032735"/>
    </source>
</evidence>
<proteinExistence type="predicted"/>
<accession>A0A068QZF2</accession>
<dbReference type="STRING" id="1354304.XPG1_0653"/>
<evidence type="ECO:0000313" key="1">
    <source>
        <dbReference type="EMBL" id="CDG20308.1"/>
    </source>
</evidence>
<reference evidence="1 2" key="1">
    <citation type="submission" date="2013-07" db="EMBL/GenBank/DDBJ databases">
        <authorList>
            <person name="Genoscope - CEA"/>
        </authorList>
    </citation>
    <scope>NUCLEOTIDE SEQUENCE [LARGE SCALE GENOMIC DNA]</scope>
    <source>
        <strain evidence="1 2">G6</strain>
    </source>
</reference>
<sequence length="50" mass="5493">MNSFALYISNFDTTVIFASVKSLECFVSVIALASFCEAVFYDGRVANLCD</sequence>
<name>A0A068QZF2_9GAMM</name>
<dbReference type="EMBL" id="FO704551">
    <property type="protein sequence ID" value="CDG20308.1"/>
    <property type="molecule type" value="Genomic_DNA"/>
</dbReference>
<organism evidence="1 2">
    <name type="scientific">Xenorhabdus poinarii G6</name>
    <dbReference type="NCBI Taxonomy" id="1354304"/>
    <lineage>
        <taxon>Bacteria</taxon>
        <taxon>Pseudomonadati</taxon>
        <taxon>Pseudomonadota</taxon>
        <taxon>Gammaproteobacteria</taxon>
        <taxon>Enterobacterales</taxon>
        <taxon>Morganellaceae</taxon>
        <taxon>Xenorhabdus</taxon>
    </lineage>
</organism>
<keyword evidence="2" id="KW-1185">Reference proteome</keyword>